<dbReference type="InterPro" id="IPR027359">
    <property type="entry name" value="Volt_channel_dom_sf"/>
</dbReference>
<dbReference type="AlphaFoldDB" id="A0A812XUQ6"/>
<evidence type="ECO:0000259" key="17">
    <source>
        <dbReference type="PROSITE" id="PS50222"/>
    </source>
</evidence>
<dbReference type="Pfam" id="PF00520">
    <property type="entry name" value="Ion_trans"/>
    <property type="match status" value="1"/>
</dbReference>
<dbReference type="Pfam" id="PF13499">
    <property type="entry name" value="EF-hand_7"/>
    <property type="match status" value="1"/>
</dbReference>
<keyword evidence="11" id="KW-0406">Ion transport</keyword>
<evidence type="ECO:0000256" key="16">
    <source>
        <dbReference type="SAM" id="Phobius"/>
    </source>
</evidence>
<dbReference type="GO" id="GO:0008331">
    <property type="term" value="F:high voltage-gated calcium channel activity"/>
    <property type="evidence" value="ECO:0007669"/>
    <property type="project" value="TreeGrafter"/>
</dbReference>
<evidence type="ECO:0000256" key="14">
    <source>
        <dbReference type="ARBA" id="ARBA00023303"/>
    </source>
</evidence>
<feature type="compositionally biased region" description="Low complexity" evidence="15">
    <location>
        <begin position="889"/>
        <end position="901"/>
    </location>
</feature>
<feature type="region of interest" description="Disordered" evidence="15">
    <location>
        <begin position="1052"/>
        <end position="1084"/>
    </location>
</feature>
<evidence type="ECO:0000256" key="6">
    <source>
        <dbReference type="ARBA" id="ARBA00022673"/>
    </source>
</evidence>
<feature type="region of interest" description="Disordered" evidence="15">
    <location>
        <begin position="249"/>
        <end position="277"/>
    </location>
</feature>
<dbReference type="GO" id="GO:0098703">
    <property type="term" value="P:calcium ion import across plasma membrane"/>
    <property type="evidence" value="ECO:0007669"/>
    <property type="project" value="TreeGrafter"/>
</dbReference>
<dbReference type="EMBL" id="CAJNIZ010046504">
    <property type="protein sequence ID" value="CAE7749995.1"/>
    <property type="molecule type" value="Genomic_DNA"/>
</dbReference>
<sequence length="1233" mass="137663">MPQQSKVEKQILGEIEEDQEEKRRRREFREKQQARAERKRTRQEEKLRKEKERKANKEAKKKQRETQRLLGEGGLPGKPQRDASRLQMHQMDDGGFGEDGMKADGNDLGDTSITVKSEDDMRPRQLQRSSTTVSGISYATATSDASDTLPDSDDEDSVRYSRRLSPQLSRGASRNSLRGRQTTSSMMDDGTASKKSRSTITGAISGGLQNTGNNLIRTGTTIGLLLGVVPSKSSRDFLKRKVARLLPKRSQAGRLKASDREAADDDDEASQDSETEQIKEVRRKFKEKQLRSSASLDGASENVLARAREAVGIPEDPSEYSCSLKMQSRTGILWLRMQIAVKKIAAQDHPPHPSLKKFVESLRFEAAIGVLIVFNGIISGMDAMYKPGEERASFITIAEVFFVVIFVMEYFLRLRASTWVFIFEPMNMFDTFVVWITGVLVVFILEPLGVEFDPLRRLAALRVLRLGRLARAVRTKPMFHELWMLVSGVLNCTMLLFWSMVIIAIVHFMFAVAVMEIITKADVFRGDETVEKFFPSLAYSMFSLFQFMTFDSWADPSRKIIAKMPEAAGLILFFLGVAGIVLFNLMTAIVVKNAFDAAEADEEAKAQQQVQNQATMAADLREMFQALDEDGSGTLTREEFTDVLDDVMFIRHMKKLDIDLEELPDIFDILDDGDGSITTEEFCMGLTRLQGVAMSRDMLRCTSRNMQLNDLFGQVSECMGVKVDKTLGMIEMSMEATHENLVELQQMTAEVLKKLEEAGLHRAVRSTTESLEEIPPPTLEDIAQQEEEAARQADLAKFSRASSSRSVKSSSQSRATESFPRIPATWVITRKKDLEQRKQAMRAQQWEDVAAETVKEIQELPGVLQEFQESWSSLEVQVPQQTREDRIAASIKASAASASKPSKSEGTGAKEADLKLPAKLPSALAPRTTPKQEEAEGQDQAAEEADSGQKLAKDINKMNIKELKEVAESLGLEHEGLKKVQLLPLIVAKQECRQGGVEHDVIIVLHFILVSRHLSLYAALSGLSFETTAPPTNKASDAAVAAKQVPGCNFPAFTTEEQDENSKPPSVNPAARTGGKPSQAPPNMKVAVREPKKKDKHAIWQPEEFKAASGVVVKSEGDDRAIPRYEVLPRQRLQASDAYLNLQDMDPSSDRCQELLIKIWLPGTQLKDISLDVLEDRILLQAPKHQLNLALPHRVRKDSGNAKWDKLAGMLSVVVPVDQKVKYFSKTDEIFAD</sequence>
<keyword evidence="13" id="KW-0325">Glycoprotein</keyword>
<dbReference type="PANTHER" id="PTHR45628">
    <property type="entry name" value="VOLTAGE-DEPENDENT CALCIUM CHANNEL TYPE A SUBUNIT ALPHA-1"/>
    <property type="match status" value="1"/>
</dbReference>
<evidence type="ECO:0000256" key="5">
    <source>
        <dbReference type="ARBA" id="ARBA00022568"/>
    </source>
</evidence>
<dbReference type="GO" id="GO:0005509">
    <property type="term" value="F:calcium ion binding"/>
    <property type="evidence" value="ECO:0007669"/>
    <property type="project" value="InterPro"/>
</dbReference>
<dbReference type="CDD" id="cd00051">
    <property type="entry name" value="EFh"/>
    <property type="match status" value="1"/>
</dbReference>
<dbReference type="InterPro" id="IPR041442">
    <property type="entry name" value="PIH1D1/2/3_CS-like"/>
</dbReference>
<keyword evidence="4" id="KW-0597">Phosphoprotein</keyword>
<dbReference type="SMART" id="SM00054">
    <property type="entry name" value="EFh"/>
    <property type="match status" value="2"/>
</dbReference>
<protein>
    <submittedName>
        <fullName evidence="18">Dnaaf6 protein</fullName>
    </submittedName>
</protein>
<dbReference type="InterPro" id="IPR002048">
    <property type="entry name" value="EF_hand_dom"/>
</dbReference>
<evidence type="ECO:0000256" key="12">
    <source>
        <dbReference type="ARBA" id="ARBA00023136"/>
    </source>
</evidence>
<feature type="transmembrane region" description="Helical" evidence="16">
    <location>
        <begin position="366"/>
        <end position="385"/>
    </location>
</feature>
<dbReference type="PANTHER" id="PTHR45628:SF7">
    <property type="entry name" value="VOLTAGE-DEPENDENT CALCIUM CHANNEL TYPE A SUBUNIT ALPHA-1"/>
    <property type="match status" value="1"/>
</dbReference>
<feature type="compositionally biased region" description="Low complexity" evidence="15">
    <location>
        <begin position="799"/>
        <end position="814"/>
    </location>
</feature>
<evidence type="ECO:0000256" key="15">
    <source>
        <dbReference type="SAM" id="MobiDB-lite"/>
    </source>
</evidence>
<evidence type="ECO:0000256" key="2">
    <source>
        <dbReference type="ARBA" id="ARBA00008511"/>
    </source>
</evidence>
<keyword evidence="7 16" id="KW-0812">Transmembrane</keyword>
<evidence type="ECO:0000256" key="10">
    <source>
        <dbReference type="ARBA" id="ARBA00022989"/>
    </source>
</evidence>
<dbReference type="GO" id="GO:0005891">
    <property type="term" value="C:voltage-gated calcium channel complex"/>
    <property type="evidence" value="ECO:0007669"/>
    <property type="project" value="TreeGrafter"/>
</dbReference>
<dbReference type="InterPro" id="IPR050599">
    <property type="entry name" value="VDCC_alpha-1_subunit"/>
</dbReference>
<dbReference type="InterPro" id="IPR018247">
    <property type="entry name" value="EF_Hand_1_Ca_BS"/>
</dbReference>
<organism evidence="18 19">
    <name type="scientific">Symbiodinium pilosum</name>
    <name type="common">Dinoflagellate</name>
    <dbReference type="NCBI Taxonomy" id="2952"/>
    <lineage>
        <taxon>Eukaryota</taxon>
        <taxon>Sar</taxon>
        <taxon>Alveolata</taxon>
        <taxon>Dinophyceae</taxon>
        <taxon>Suessiales</taxon>
        <taxon>Symbiodiniaceae</taxon>
        <taxon>Symbiodinium</taxon>
    </lineage>
</organism>
<dbReference type="PROSITE" id="PS50222">
    <property type="entry name" value="EF_HAND_2"/>
    <property type="match status" value="2"/>
</dbReference>
<feature type="region of interest" description="Disordered" evidence="15">
    <location>
        <begin position="796"/>
        <end position="818"/>
    </location>
</feature>
<dbReference type="Pfam" id="PF18201">
    <property type="entry name" value="PIH1_CS"/>
    <property type="match status" value="1"/>
</dbReference>
<keyword evidence="14" id="KW-0407">Ion channel</keyword>
<feature type="compositionally biased region" description="Basic and acidic residues" evidence="15">
    <location>
        <begin position="1"/>
        <end position="11"/>
    </location>
</feature>
<dbReference type="SUPFAM" id="SSF81324">
    <property type="entry name" value="Voltage-gated potassium channels"/>
    <property type="match status" value="1"/>
</dbReference>
<accession>A0A812XUQ6</accession>
<dbReference type="PROSITE" id="PS00018">
    <property type="entry name" value="EF_HAND_1"/>
    <property type="match status" value="1"/>
</dbReference>
<evidence type="ECO:0000256" key="9">
    <source>
        <dbReference type="ARBA" id="ARBA00022882"/>
    </source>
</evidence>
<feature type="transmembrane region" description="Helical" evidence="16">
    <location>
        <begin position="432"/>
        <end position="452"/>
    </location>
</feature>
<keyword evidence="5" id="KW-0109">Calcium transport</keyword>
<keyword evidence="10 16" id="KW-1133">Transmembrane helix</keyword>
<comment type="similarity">
    <text evidence="2">Belongs to the PIH1 family.</text>
</comment>
<feature type="region of interest" description="Disordered" evidence="15">
    <location>
        <begin position="1"/>
        <end position="197"/>
    </location>
</feature>
<gene>
    <name evidence="18" type="primary">Dnaaf6</name>
    <name evidence="18" type="ORF">SPIL2461_LOCUS21702</name>
</gene>
<dbReference type="SUPFAM" id="SSF47473">
    <property type="entry name" value="EF-hand"/>
    <property type="match status" value="1"/>
</dbReference>
<reference evidence="18" key="1">
    <citation type="submission" date="2021-02" db="EMBL/GenBank/DDBJ databases">
        <authorList>
            <person name="Dougan E. K."/>
            <person name="Rhodes N."/>
            <person name="Thang M."/>
            <person name="Chan C."/>
        </authorList>
    </citation>
    <scope>NUCLEOTIDE SEQUENCE</scope>
</reference>
<comment type="caution">
    <text evidence="18">The sequence shown here is derived from an EMBL/GenBank/DDBJ whole genome shotgun (WGS) entry which is preliminary data.</text>
</comment>
<feature type="compositionally biased region" description="Low complexity" evidence="15">
    <location>
        <begin position="917"/>
        <end position="926"/>
    </location>
</feature>
<evidence type="ECO:0000256" key="1">
    <source>
        <dbReference type="ARBA" id="ARBA00004141"/>
    </source>
</evidence>
<keyword evidence="8" id="KW-0106">Calcium</keyword>
<dbReference type="Gene3D" id="1.20.120.350">
    <property type="entry name" value="Voltage-gated potassium channels. Chain C"/>
    <property type="match status" value="1"/>
</dbReference>
<evidence type="ECO:0000256" key="7">
    <source>
        <dbReference type="ARBA" id="ARBA00022692"/>
    </source>
</evidence>
<evidence type="ECO:0000313" key="18">
    <source>
        <dbReference type="EMBL" id="CAE7749995.1"/>
    </source>
</evidence>
<feature type="transmembrane region" description="Helical" evidence="16">
    <location>
        <begin position="482"/>
        <end position="513"/>
    </location>
</feature>
<feature type="region of interest" description="Disordered" evidence="15">
    <location>
        <begin position="889"/>
        <end position="950"/>
    </location>
</feature>
<name>A0A812XUQ6_SYMPI</name>
<feature type="compositionally biased region" description="Polar residues" evidence="15">
    <location>
        <begin position="126"/>
        <end position="146"/>
    </location>
</feature>
<feature type="transmembrane region" description="Helical" evidence="16">
    <location>
        <begin position="392"/>
        <end position="412"/>
    </location>
</feature>
<dbReference type="Proteomes" id="UP000649617">
    <property type="component" value="Unassembled WGS sequence"/>
</dbReference>
<dbReference type="Gene3D" id="1.10.238.10">
    <property type="entry name" value="EF-hand"/>
    <property type="match status" value="1"/>
</dbReference>
<evidence type="ECO:0000256" key="3">
    <source>
        <dbReference type="ARBA" id="ARBA00022448"/>
    </source>
</evidence>
<dbReference type="InterPro" id="IPR005821">
    <property type="entry name" value="Ion_trans_dom"/>
</dbReference>
<proteinExistence type="inferred from homology"/>
<dbReference type="Gene3D" id="1.10.287.70">
    <property type="match status" value="1"/>
</dbReference>
<keyword evidence="6" id="KW-0107">Calcium channel</keyword>
<keyword evidence="19" id="KW-1185">Reference proteome</keyword>
<feature type="compositionally biased region" description="Polar residues" evidence="15">
    <location>
        <begin position="164"/>
        <end position="186"/>
    </location>
</feature>
<comment type="subcellular location">
    <subcellularLocation>
        <location evidence="1">Membrane</location>
        <topology evidence="1">Multi-pass membrane protein</topology>
    </subcellularLocation>
</comment>
<feature type="compositionally biased region" description="Basic and acidic residues" evidence="15">
    <location>
        <begin position="27"/>
        <end position="58"/>
    </location>
</feature>
<feature type="transmembrane region" description="Helical" evidence="16">
    <location>
        <begin position="570"/>
        <end position="591"/>
    </location>
</feature>
<evidence type="ECO:0000313" key="19">
    <source>
        <dbReference type="Proteomes" id="UP000649617"/>
    </source>
</evidence>
<feature type="compositionally biased region" description="Acidic residues" evidence="15">
    <location>
        <begin position="262"/>
        <end position="275"/>
    </location>
</feature>
<evidence type="ECO:0000256" key="4">
    <source>
        <dbReference type="ARBA" id="ARBA00022553"/>
    </source>
</evidence>
<dbReference type="InterPro" id="IPR011992">
    <property type="entry name" value="EF-hand-dom_pair"/>
</dbReference>
<evidence type="ECO:0000256" key="13">
    <source>
        <dbReference type="ARBA" id="ARBA00023180"/>
    </source>
</evidence>
<keyword evidence="3" id="KW-0813">Transport</keyword>
<evidence type="ECO:0000256" key="11">
    <source>
        <dbReference type="ARBA" id="ARBA00023065"/>
    </source>
</evidence>
<feature type="compositionally biased region" description="Acidic residues" evidence="15">
    <location>
        <begin position="935"/>
        <end position="946"/>
    </location>
</feature>
<keyword evidence="12 16" id="KW-0472">Membrane</keyword>
<feature type="domain" description="EF-hand" evidence="17">
    <location>
        <begin position="615"/>
        <end position="650"/>
    </location>
</feature>
<evidence type="ECO:0000256" key="8">
    <source>
        <dbReference type="ARBA" id="ARBA00022837"/>
    </source>
</evidence>
<dbReference type="OrthoDB" id="434837at2759"/>
<feature type="domain" description="EF-hand" evidence="17">
    <location>
        <begin position="658"/>
        <end position="692"/>
    </location>
</feature>
<keyword evidence="9" id="KW-0851">Voltage-gated channel</keyword>